<dbReference type="Gene3D" id="4.10.110.10">
    <property type="entry name" value="Spasmolytic Protein, domain 1"/>
    <property type="match status" value="2"/>
</dbReference>
<evidence type="ECO:0000259" key="4">
    <source>
        <dbReference type="PROSITE" id="PS51448"/>
    </source>
</evidence>
<feature type="region of interest" description="Disordered" evidence="3">
    <location>
        <begin position="100"/>
        <end position="134"/>
    </location>
</feature>
<dbReference type="Proteomes" id="UP001159405">
    <property type="component" value="Unassembled WGS sequence"/>
</dbReference>
<dbReference type="PROSITE" id="PS51448">
    <property type="entry name" value="P_TREFOIL_2"/>
    <property type="match status" value="2"/>
</dbReference>
<dbReference type="SUPFAM" id="SSF57492">
    <property type="entry name" value="Trefoil"/>
    <property type="match status" value="2"/>
</dbReference>
<comment type="caution">
    <text evidence="5">The sequence shown here is derived from an EMBL/GenBank/DDBJ whole genome shotgun (WGS) entry which is preliminary data.</text>
</comment>
<feature type="non-terminal residue" evidence="5">
    <location>
        <position position="1"/>
    </location>
</feature>
<gene>
    <name evidence="5" type="ORF">PLOB_00001925</name>
</gene>
<dbReference type="SMART" id="SM00018">
    <property type="entry name" value="PD"/>
    <property type="match status" value="2"/>
</dbReference>
<name>A0ABN8Q4R3_9CNID</name>
<feature type="disulfide bond" evidence="2">
    <location>
        <begin position="15"/>
        <end position="30"/>
    </location>
</feature>
<feature type="domain" description="P-type" evidence="4">
    <location>
        <begin position="3"/>
        <end position="46"/>
    </location>
</feature>
<feature type="disulfide bond" evidence="2">
    <location>
        <begin position="25"/>
        <end position="42"/>
    </location>
</feature>
<feature type="disulfide bond" evidence="2">
    <location>
        <begin position="5"/>
        <end position="31"/>
    </location>
</feature>
<feature type="compositionally biased region" description="Polar residues" evidence="3">
    <location>
        <begin position="100"/>
        <end position="117"/>
    </location>
</feature>
<organism evidence="5 6">
    <name type="scientific">Porites lobata</name>
    <dbReference type="NCBI Taxonomy" id="104759"/>
    <lineage>
        <taxon>Eukaryota</taxon>
        <taxon>Metazoa</taxon>
        <taxon>Cnidaria</taxon>
        <taxon>Anthozoa</taxon>
        <taxon>Hexacorallia</taxon>
        <taxon>Scleractinia</taxon>
        <taxon>Fungiina</taxon>
        <taxon>Poritidae</taxon>
        <taxon>Porites</taxon>
    </lineage>
</organism>
<dbReference type="PANTHER" id="PTHR13826:SF14">
    <property type="entry name" value="TREFOIL FACTOR 2"/>
    <property type="match status" value="1"/>
</dbReference>
<dbReference type="InterPro" id="IPR000519">
    <property type="entry name" value="P_trefoil_dom"/>
</dbReference>
<protein>
    <recommendedName>
        <fullName evidence="4">P-type domain-containing protein</fullName>
    </recommendedName>
</protein>
<feature type="domain" description="P-type" evidence="4">
    <location>
        <begin position="48"/>
        <end position="93"/>
    </location>
</feature>
<evidence type="ECO:0000256" key="2">
    <source>
        <dbReference type="PROSITE-ProRule" id="PRU00779"/>
    </source>
</evidence>
<dbReference type="CDD" id="cd00111">
    <property type="entry name" value="Trefoil"/>
    <property type="match status" value="2"/>
</dbReference>
<sequence>IGEECGVKAQDRTDCGWFGINKAECNKRGCCWDDKTKKAQFCFYPKSHKCYGILPDKRKDCGYFGIQRDECEKDRGCCFDHTVEGASWCFTGRYMPPPQMFTSQTPSPLSRASSTEGSGAPPTTEGEPIQGNSR</sequence>
<proteinExistence type="predicted"/>
<evidence type="ECO:0000256" key="3">
    <source>
        <dbReference type="SAM" id="MobiDB-lite"/>
    </source>
</evidence>
<dbReference type="InterPro" id="IPR017994">
    <property type="entry name" value="P_trefoil_chordata"/>
</dbReference>
<accession>A0ABN8Q4R3</accession>
<keyword evidence="1 2" id="KW-1015">Disulfide bond</keyword>
<dbReference type="InterPro" id="IPR044913">
    <property type="entry name" value="P_trefoil_dom_sf"/>
</dbReference>
<evidence type="ECO:0000313" key="5">
    <source>
        <dbReference type="EMBL" id="CAH3156659.1"/>
    </source>
</evidence>
<dbReference type="PANTHER" id="PTHR13826">
    <property type="entry name" value="INTESTINAL TREFOIL FACTOR-RELATED"/>
    <property type="match status" value="1"/>
</dbReference>
<comment type="caution">
    <text evidence="2">Lacks conserved residue(s) required for the propagation of feature annotation.</text>
</comment>
<reference evidence="5 6" key="1">
    <citation type="submission" date="2022-05" db="EMBL/GenBank/DDBJ databases">
        <authorList>
            <consortium name="Genoscope - CEA"/>
            <person name="William W."/>
        </authorList>
    </citation>
    <scope>NUCLEOTIDE SEQUENCE [LARGE SCALE GENOMIC DNA]</scope>
</reference>
<dbReference type="EMBL" id="CALNXK010000105">
    <property type="protein sequence ID" value="CAH3156659.1"/>
    <property type="molecule type" value="Genomic_DNA"/>
</dbReference>
<dbReference type="Pfam" id="PF00088">
    <property type="entry name" value="Trefoil"/>
    <property type="match status" value="2"/>
</dbReference>
<evidence type="ECO:0000313" key="6">
    <source>
        <dbReference type="Proteomes" id="UP001159405"/>
    </source>
</evidence>
<dbReference type="PRINTS" id="PR00680">
    <property type="entry name" value="PTREFOIL"/>
</dbReference>
<evidence type="ECO:0000256" key="1">
    <source>
        <dbReference type="ARBA" id="ARBA00023157"/>
    </source>
</evidence>
<keyword evidence="6" id="KW-1185">Reference proteome</keyword>